<name>A0A084WT14_ANOSI</name>
<organism evidence="1">
    <name type="scientific">Anopheles sinensis</name>
    <name type="common">Mosquito</name>
    <dbReference type="NCBI Taxonomy" id="74873"/>
    <lineage>
        <taxon>Eukaryota</taxon>
        <taxon>Metazoa</taxon>
        <taxon>Ecdysozoa</taxon>
        <taxon>Arthropoda</taxon>
        <taxon>Hexapoda</taxon>
        <taxon>Insecta</taxon>
        <taxon>Pterygota</taxon>
        <taxon>Neoptera</taxon>
        <taxon>Endopterygota</taxon>
        <taxon>Diptera</taxon>
        <taxon>Nematocera</taxon>
        <taxon>Culicoidea</taxon>
        <taxon>Culicidae</taxon>
        <taxon>Anophelinae</taxon>
        <taxon>Anopheles</taxon>
    </lineage>
</organism>
<keyword evidence="1" id="KW-0489">Methyltransferase</keyword>
<keyword evidence="1" id="KW-0808">Transferase</keyword>
<dbReference type="Proteomes" id="UP000030765">
    <property type="component" value="Unassembled WGS sequence"/>
</dbReference>
<protein>
    <submittedName>
        <fullName evidence="1 2">DNA methyltransferase</fullName>
    </submittedName>
</protein>
<dbReference type="AlphaFoldDB" id="A0A084WT14"/>
<keyword evidence="3" id="KW-1185">Reference proteome</keyword>
<evidence type="ECO:0000313" key="1">
    <source>
        <dbReference type="EMBL" id="KFB53358.1"/>
    </source>
</evidence>
<dbReference type="EMBL" id="KE525419">
    <property type="protein sequence ID" value="KFB53358.1"/>
    <property type="molecule type" value="Genomic_DNA"/>
</dbReference>
<dbReference type="VEuPathDB" id="VectorBase:ASIC021669"/>
<dbReference type="EnsemblMetazoa" id="ASIC021669-RA">
    <property type="protein sequence ID" value="ASIC021669-PA"/>
    <property type="gene ID" value="ASIC021669"/>
</dbReference>
<reference evidence="2" key="2">
    <citation type="submission" date="2020-05" db="UniProtKB">
        <authorList>
            <consortium name="EnsemblMetazoa"/>
        </authorList>
    </citation>
    <scope>IDENTIFICATION</scope>
</reference>
<proteinExistence type="predicted"/>
<dbReference type="EMBL" id="ATLV01026803">
    <property type="status" value="NOT_ANNOTATED_CDS"/>
    <property type="molecule type" value="Genomic_DNA"/>
</dbReference>
<dbReference type="GO" id="GO:0032259">
    <property type="term" value="P:methylation"/>
    <property type="evidence" value="ECO:0007669"/>
    <property type="project" value="UniProtKB-KW"/>
</dbReference>
<evidence type="ECO:0000313" key="2">
    <source>
        <dbReference type="EnsemblMetazoa" id="ASIC021669-PA"/>
    </source>
</evidence>
<accession>A0A084WT14</accession>
<dbReference type="GO" id="GO:0008168">
    <property type="term" value="F:methyltransferase activity"/>
    <property type="evidence" value="ECO:0007669"/>
    <property type="project" value="UniProtKB-KW"/>
</dbReference>
<sequence>MLYYSSPINHLKRRGGGVESDGTEARYLGEIQDFNETSRTMRVGLGPPPTVFICEGFRRRCLRNWKHLPKLVVTVMVVLRELPKLPHPRGNWKPFA</sequence>
<evidence type="ECO:0000313" key="3">
    <source>
        <dbReference type="Proteomes" id="UP000030765"/>
    </source>
</evidence>
<reference evidence="1 3" key="1">
    <citation type="journal article" date="2014" name="BMC Genomics">
        <title>Genome sequence of Anopheles sinensis provides insight into genetics basis of mosquito competence for malaria parasites.</title>
        <authorList>
            <person name="Zhou D."/>
            <person name="Zhang D."/>
            <person name="Ding G."/>
            <person name="Shi L."/>
            <person name="Hou Q."/>
            <person name="Ye Y."/>
            <person name="Xu Y."/>
            <person name="Zhou H."/>
            <person name="Xiong C."/>
            <person name="Li S."/>
            <person name="Yu J."/>
            <person name="Hong S."/>
            <person name="Yu X."/>
            <person name="Zou P."/>
            <person name="Chen C."/>
            <person name="Chang X."/>
            <person name="Wang W."/>
            <person name="Lv Y."/>
            <person name="Sun Y."/>
            <person name="Ma L."/>
            <person name="Shen B."/>
            <person name="Zhu C."/>
        </authorList>
    </citation>
    <scope>NUCLEOTIDE SEQUENCE [LARGE SCALE GENOMIC DNA]</scope>
</reference>
<gene>
    <name evidence="1" type="ORF">ZHAS_00021669</name>
</gene>